<dbReference type="PATRIC" id="fig|1382798.3.peg.581"/>
<dbReference type="InterPro" id="IPR003661">
    <property type="entry name" value="HisK_dim/P_dom"/>
</dbReference>
<keyword evidence="10" id="KW-0238">DNA-binding</keyword>
<keyword evidence="3 12" id="KW-0597">Phosphoprotein</keyword>
<dbReference type="InterPro" id="IPR036097">
    <property type="entry name" value="HisK_dim/P_sf"/>
</dbReference>
<dbReference type="InterPro" id="IPR011006">
    <property type="entry name" value="CheY-like_superfamily"/>
</dbReference>
<dbReference type="SMART" id="SM00448">
    <property type="entry name" value="REC"/>
    <property type="match status" value="1"/>
</dbReference>
<evidence type="ECO:0000256" key="1">
    <source>
        <dbReference type="ARBA" id="ARBA00000085"/>
    </source>
</evidence>
<dbReference type="Proteomes" id="UP000032361">
    <property type="component" value="Unassembled WGS sequence"/>
</dbReference>
<keyword evidence="5" id="KW-0547">Nucleotide-binding</keyword>
<dbReference type="OrthoDB" id="8676692at2"/>
<keyword evidence="11" id="KW-0804">Transcription</keyword>
<evidence type="ECO:0000256" key="11">
    <source>
        <dbReference type="ARBA" id="ARBA00023163"/>
    </source>
</evidence>
<evidence type="ECO:0000256" key="9">
    <source>
        <dbReference type="ARBA" id="ARBA00023015"/>
    </source>
</evidence>
<proteinExistence type="predicted"/>
<evidence type="ECO:0000259" key="14">
    <source>
        <dbReference type="PROSITE" id="PS50109"/>
    </source>
</evidence>
<dbReference type="Gene3D" id="3.30.565.10">
    <property type="entry name" value="Histidine kinase-like ATPase, C-terminal domain"/>
    <property type="match status" value="1"/>
</dbReference>
<dbReference type="GO" id="GO:0043565">
    <property type="term" value="F:sequence-specific DNA binding"/>
    <property type="evidence" value="ECO:0007669"/>
    <property type="project" value="InterPro"/>
</dbReference>
<feature type="domain" description="HTH araC/xylS-type" evidence="13">
    <location>
        <begin position="1271"/>
        <end position="1369"/>
    </location>
</feature>
<dbReference type="SMART" id="SM00388">
    <property type="entry name" value="HisKA"/>
    <property type="match status" value="1"/>
</dbReference>
<dbReference type="Pfam" id="PF00072">
    <property type="entry name" value="Response_reg"/>
    <property type="match status" value="1"/>
</dbReference>
<dbReference type="EMBL" id="JTDV01000001">
    <property type="protein sequence ID" value="KJD34715.1"/>
    <property type="molecule type" value="Genomic_DNA"/>
</dbReference>
<dbReference type="Pfam" id="PF02518">
    <property type="entry name" value="HATPase_c"/>
    <property type="match status" value="1"/>
</dbReference>
<evidence type="ECO:0000256" key="7">
    <source>
        <dbReference type="ARBA" id="ARBA00022840"/>
    </source>
</evidence>
<dbReference type="InterPro" id="IPR018062">
    <property type="entry name" value="HTH_AraC-typ_CS"/>
</dbReference>
<dbReference type="GO" id="GO:0005524">
    <property type="term" value="F:ATP binding"/>
    <property type="evidence" value="ECO:0007669"/>
    <property type="project" value="UniProtKB-KW"/>
</dbReference>
<comment type="catalytic activity">
    <reaction evidence="1">
        <text>ATP + protein L-histidine = ADP + protein N-phospho-L-histidine.</text>
        <dbReference type="EC" id="2.7.13.3"/>
    </reaction>
</comment>
<evidence type="ECO:0000313" key="16">
    <source>
        <dbReference type="EMBL" id="KJD34715.1"/>
    </source>
</evidence>
<dbReference type="InterPro" id="IPR004358">
    <property type="entry name" value="Sig_transdc_His_kin-like_C"/>
</dbReference>
<dbReference type="InterPro" id="IPR011110">
    <property type="entry name" value="Reg_prop"/>
</dbReference>
<evidence type="ECO:0000256" key="8">
    <source>
        <dbReference type="ARBA" id="ARBA00023012"/>
    </source>
</evidence>
<dbReference type="EC" id="2.7.13.3" evidence="2"/>
<comment type="caution">
    <text evidence="16">The sequence shown here is derived from an EMBL/GenBank/DDBJ whole genome shotgun (WGS) entry which is preliminary data.</text>
</comment>
<evidence type="ECO:0000313" key="17">
    <source>
        <dbReference type="Proteomes" id="UP000032361"/>
    </source>
</evidence>
<dbReference type="FunFam" id="3.30.565.10:FF:000037">
    <property type="entry name" value="Hybrid sensor histidine kinase/response regulator"/>
    <property type="match status" value="1"/>
</dbReference>
<dbReference type="InterPro" id="IPR009057">
    <property type="entry name" value="Homeodomain-like_sf"/>
</dbReference>
<dbReference type="Gene3D" id="2.60.40.10">
    <property type="entry name" value="Immunoglobulins"/>
    <property type="match status" value="1"/>
</dbReference>
<keyword evidence="8" id="KW-0902">Two-component regulatory system</keyword>
<reference evidence="16 17" key="1">
    <citation type="journal article" date="2015" name="Antonie Van Leeuwenhoek">
        <title>Tamlana nanhaiensis sp. nov., isolated from surface seawater collected from the South China Sea.</title>
        <authorList>
            <person name="Liu X."/>
            <person name="Lai Q."/>
            <person name="Du Y."/>
            <person name="Li G."/>
            <person name="Sun F."/>
            <person name="Shao Z."/>
        </authorList>
    </citation>
    <scope>NUCLEOTIDE SEQUENCE [LARGE SCALE GENOMIC DNA]</scope>
    <source>
        <strain evidence="16 17">FHC16</strain>
    </source>
</reference>
<keyword evidence="9" id="KW-0805">Transcription regulation</keyword>
<evidence type="ECO:0000256" key="6">
    <source>
        <dbReference type="ARBA" id="ARBA00022777"/>
    </source>
</evidence>
<feature type="domain" description="Histidine kinase" evidence="14">
    <location>
        <begin position="855"/>
        <end position="1069"/>
    </location>
</feature>
<dbReference type="PROSITE" id="PS50110">
    <property type="entry name" value="RESPONSE_REGULATORY"/>
    <property type="match status" value="1"/>
</dbReference>
<dbReference type="PROSITE" id="PS00041">
    <property type="entry name" value="HTH_ARAC_FAMILY_1"/>
    <property type="match status" value="1"/>
</dbReference>
<dbReference type="InterPro" id="IPR018060">
    <property type="entry name" value="HTH_AraC"/>
</dbReference>
<organism evidence="16 17">
    <name type="scientific">Neotamlana nanhaiensis</name>
    <dbReference type="NCBI Taxonomy" id="1382798"/>
    <lineage>
        <taxon>Bacteria</taxon>
        <taxon>Pseudomonadati</taxon>
        <taxon>Bacteroidota</taxon>
        <taxon>Flavobacteriia</taxon>
        <taxon>Flavobacteriales</taxon>
        <taxon>Flavobacteriaceae</taxon>
        <taxon>Neotamlana</taxon>
    </lineage>
</organism>
<dbReference type="InterPro" id="IPR036890">
    <property type="entry name" value="HATPase_C_sf"/>
</dbReference>
<protein>
    <recommendedName>
        <fullName evidence="2">histidine kinase</fullName>
        <ecNumber evidence="2">2.7.13.3</ecNumber>
    </recommendedName>
</protein>
<evidence type="ECO:0000256" key="10">
    <source>
        <dbReference type="ARBA" id="ARBA00023125"/>
    </source>
</evidence>
<dbReference type="InterPro" id="IPR003594">
    <property type="entry name" value="HATPase_dom"/>
</dbReference>
<dbReference type="GO" id="GO:0003700">
    <property type="term" value="F:DNA-binding transcription factor activity"/>
    <property type="evidence" value="ECO:0007669"/>
    <property type="project" value="InterPro"/>
</dbReference>
<dbReference type="SUPFAM" id="SSF63825">
    <property type="entry name" value="YWTD domain"/>
    <property type="match status" value="1"/>
</dbReference>
<dbReference type="InterPro" id="IPR015943">
    <property type="entry name" value="WD40/YVTN_repeat-like_dom_sf"/>
</dbReference>
<name>A0A0D7W6G0_9FLAO</name>
<dbReference type="PROSITE" id="PS50109">
    <property type="entry name" value="HIS_KIN"/>
    <property type="match status" value="1"/>
</dbReference>
<dbReference type="GO" id="GO:0000155">
    <property type="term" value="F:phosphorelay sensor kinase activity"/>
    <property type="evidence" value="ECO:0007669"/>
    <property type="project" value="InterPro"/>
</dbReference>
<dbReference type="Gene3D" id="1.10.10.60">
    <property type="entry name" value="Homeodomain-like"/>
    <property type="match status" value="1"/>
</dbReference>
<gene>
    <name evidence="16" type="ORF">PK35_02865</name>
</gene>
<dbReference type="CDD" id="cd00082">
    <property type="entry name" value="HisKA"/>
    <property type="match status" value="1"/>
</dbReference>
<keyword evidence="17" id="KW-1185">Reference proteome</keyword>
<dbReference type="SUPFAM" id="SSF63829">
    <property type="entry name" value="Calcium-dependent phosphotriesterase"/>
    <property type="match status" value="2"/>
</dbReference>
<evidence type="ECO:0000256" key="5">
    <source>
        <dbReference type="ARBA" id="ARBA00022741"/>
    </source>
</evidence>
<dbReference type="Pfam" id="PF12833">
    <property type="entry name" value="HTH_18"/>
    <property type="match status" value="1"/>
</dbReference>
<dbReference type="InterPro" id="IPR013783">
    <property type="entry name" value="Ig-like_fold"/>
</dbReference>
<dbReference type="SMART" id="SM00342">
    <property type="entry name" value="HTH_ARAC"/>
    <property type="match status" value="1"/>
</dbReference>
<evidence type="ECO:0000259" key="15">
    <source>
        <dbReference type="PROSITE" id="PS50110"/>
    </source>
</evidence>
<feature type="modified residue" description="4-aspartylphosphate" evidence="12">
    <location>
        <position position="1168"/>
    </location>
</feature>
<dbReference type="Pfam" id="PF07494">
    <property type="entry name" value="Reg_prop"/>
    <property type="match status" value="6"/>
</dbReference>
<dbReference type="RefSeq" id="WP_044625104.1">
    <property type="nucleotide sequence ID" value="NZ_JTDV01000001.1"/>
</dbReference>
<dbReference type="SUPFAM" id="SSF55874">
    <property type="entry name" value="ATPase domain of HSP90 chaperone/DNA topoisomerase II/histidine kinase"/>
    <property type="match status" value="1"/>
</dbReference>
<sequence length="1369" mass="155147">MSFKKAYSSLILVFFYVLAIHGQTSSIKPIQDILNFHLLDVNNGLSNNFVNDIEQDSIGYIWVATTEGLNRFDGTNFVQFKQDFQSNDSILLNNNVSSLKIDNEGNLLIATDDGINIFNPKKESFRTYKQNGVTLKTHVSCMAIGPRKEIIVGSARIKWGLTFIDENNKVKYISTQNKNHSSLSTNYISNLFTQGDSILWIGTNYHGLHKYNYKTNNVKKVALHNNPDNTFTIETIYSDSENNLWFGTSKGLFVITKNADTLSLKKSIIPKKGLSDNEILSFEEDNEKRMWIGTRNGGLNILKTPSFLSKQSLEIEWFLPKNDGSSVYNRTISAIKKDNNGNMWLGTSTGLNFVNPDGEPIKLFVENSKIEDGLNHNRIGALSESKDGKIWVGTDGKGLSVFNPKTGKFKHVANSDKSELSNNYIISLYDDQKENLWIGTYKGGLNKFNTKTGYFEHYLQGSSRDGSDVRKIFEDNQGHIWVGTNRGGLYKYNPINNNFEYIETLGKIDIRDIKNDSLGNLWLASYGDGIIKYNYKKNIAKYYTSNNTKGVITDIIFSIQPLKNGDILAGPRYGGLIRLNPSTNKIQNFTENDGLSNNTIMSIVMGTDTEAWLSTAKGISYYNTETNNIINLNPLNNIQKSDFNIGAALKSKEGLMYFGGNSGFNVFNPKDIFNKNESTESILFQNLYISNKKVTVKPETDKAILKNAITYQDHLSLKHDQNSFSIDFAVLNYPFAKNINYSYILENYHKNWISTKGASVANLSNIPPGNYNLKVKAVLGSGKEIINQIGINIPPPFWRTSTAYTLYTLLILALLYIGLKYYSEHLKLKNSLLFEKKQRQLEQDLNEERIRFFTSFSHELRTPLTLILGPVNDMLTKISSPEHTKTLSLIKKNASTLYSTINKLLEFRKSQVGLSDLMISKNDIANVLKQLVNNYRSLAKKKGITLNLNLETKSLEAWFDLEKVQIIISNLLSNAIKYCDKGSIINVYLRNDQKYFNVVVEDTGMGIHQNDIDYIFDWYYQTKSQHRKKGTGIGLALSKNFAELHEGKITLNSKLNQGTTFTLAIPYNKSSYSKEIINDQDSIIENDNALNELNVWDETLTKANELKNRNINLNKEDRLFLLLIDDNPDVLDYLEGVLKNNYDLIFAENGQEGIDKAIKYVPDLIISDVMMPQKSGIDLCGVLKKETTTTHIPIILLTAKTNAESIKEGYETGADDYIIKPFNSDILFVRIKNLIEGRNLLRKYFLGQDKQPSDLSLEQSKLFEKEKDFLRELELAILNHLKKGGANVNEITKAMGMSRTPLFRKIKAITGKNINEYITMVKLKKAASLIKNEGYSISQAAFEVGYKSPTYFRKLFKKQFGVLPSEYKQ</sequence>
<dbReference type="InterPro" id="IPR005467">
    <property type="entry name" value="His_kinase_dom"/>
</dbReference>
<dbReference type="PANTHER" id="PTHR43547:SF2">
    <property type="entry name" value="HYBRID SIGNAL TRANSDUCTION HISTIDINE KINASE C"/>
    <property type="match status" value="1"/>
</dbReference>
<dbReference type="SUPFAM" id="SSF46689">
    <property type="entry name" value="Homeodomain-like"/>
    <property type="match status" value="1"/>
</dbReference>
<dbReference type="Gene3D" id="2.130.10.10">
    <property type="entry name" value="YVTN repeat-like/Quinoprotein amine dehydrogenase"/>
    <property type="match status" value="2"/>
</dbReference>
<evidence type="ECO:0000259" key="13">
    <source>
        <dbReference type="PROSITE" id="PS01124"/>
    </source>
</evidence>
<dbReference type="STRING" id="1382798.PK35_02865"/>
<dbReference type="Pfam" id="PF07495">
    <property type="entry name" value="Y_Y_Y"/>
    <property type="match status" value="1"/>
</dbReference>
<keyword evidence="4" id="KW-0808">Transferase</keyword>
<evidence type="ECO:0000256" key="4">
    <source>
        <dbReference type="ARBA" id="ARBA00022679"/>
    </source>
</evidence>
<evidence type="ECO:0000256" key="3">
    <source>
        <dbReference type="ARBA" id="ARBA00022553"/>
    </source>
</evidence>
<dbReference type="PRINTS" id="PR00344">
    <property type="entry name" value="BCTRLSENSOR"/>
</dbReference>
<dbReference type="PROSITE" id="PS01124">
    <property type="entry name" value="HTH_ARAC_FAMILY_2"/>
    <property type="match status" value="1"/>
</dbReference>
<dbReference type="Gene3D" id="3.40.50.2300">
    <property type="match status" value="1"/>
</dbReference>
<keyword evidence="7" id="KW-0067">ATP-binding</keyword>
<dbReference type="PANTHER" id="PTHR43547">
    <property type="entry name" value="TWO-COMPONENT HISTIDINE KINASE"/>
    <property type="match status" value="1"/>
</dbReference>
<keyword evidence="6" id="KW-0418">Kinase</keyword>
<dbReference type="SUPFAM" id="SSF47384">
    <property type="entry name" value="Homodimeric domain of signal transducing histidine kinase"/>
    <property type="match status" value="1"/>
</dbReference>
<dbReference type="Pfam" id="PF00512">
    <property type="entry name" value="HisKA"/>
    <property type="match status" value="1"/>
</dbReference>
<accession>A0A0D7W6G0</accession>
<dbReference type="SMART" id="SM00387">
    <property type="entry name" value="HATPase_c"/>
    <property type="match status" value="1"/>
</dbReference>
<dbReference type="SUPFAM" id="SSF52172">
    <property type="entry name" value="CheY-like"/>
    <property type="match status" value="1"/>
</dbReference>
<dbReference type="InterPro" id="IPR011123">
    <property type="entry name" value="Y_Y_Y"/>
</dbReference>
<evidence type="ECO:0000256" key="2">
    <source>
        <dbReference type="ARBA" id="ARBA00012438"/>
    </source>
</evidence>
<dbReference type="InterPro" id="IPR001789">
    <property type="entry name" value="Sig_transdc_resp-reg_receiver"/>
</dbReference>
<evidence type="ECO:0000256" key="12">
    <source>
        <dbReference type="PROSITE-ProRule" id="PRU00169"/>
    </source>
</evidence>
<feature type="domain" description="Response regulatory" evidence="15">
    <location>
        <begin position="1120"/>
        <end position="1235"/>
    </location>
</feature>
<dbReference type="Gene3D" id="1.10.287.130">
    <property type="match status" value="1"/>
</dbReference>